<dbReference type="InterPro" id="IPR009078">
    <property type="entry name" value="Ferritin-like_SF"/>
</dbReference>
<evidence type="ECO:0000313" key="6">
    <source>
        <dbReference type="EMBL" id="RFA33122.1"/>
    </source>
</evidence>
<keyword evidence="5" id="KW-1284">Encapsulin nanocompartment</keyword>
<keyword evidence="3" id="KW-0408">Iron</keyword>
<evidence type="ECO:0000256" key="3">
    <source>
        <dbReference type="ARBA" id="ARBA00023004"/>
    </source>
</evidence>
<sequence>MAGGSESYHEPLEELSRDTRHMHQALVSLQEELEAVDWYRQRADACADPELRDILLHNMREEIEHACMVLEWLRRRNKDFAEHMETYLFTQESIVGIEEADTATQAPAAGSAREGEKTLTRQFTIGDLKRS</sequence>
<dbReference type="RefSeq" id="WP_116303559.1">
    <property type="nucleotide sequence ID" value="NZ_NFZV01000024.1"/>
</dbReference>
<evidence type="ECO:0000256" key="1">
    <source>
        <dbReference type="ARBA" id="ARBA00022434"/>
    </source>
</evidence>
<organism evidence="6 7">
    <name type="scientific">Alkalilimnicola ehrlichii</name>
    <dbReference type="NCBI Taxonomy" id="351052"/>
    <lineage>
        <taxon>Bacteria</taxon>
        <taxon>Pseudomonadati</taxon>
        <taxon>Pseudomonadota</taxon>
        <taxon>Gammaproteobacteria</taxon>
        <taxon>Chromatiales</taxon>
        <taxon>Ectothiorhodospiraceae</taxon>
        <taxon>Alkalilimnicola</taxon>
    </lineage>
</organism>
<reference evidence="7" key="1">
    <citation type="submission" date="2017-05" db="EMBL/GenBank/DDBJ databases">
        <authorList>
            <person name="Sharma S."/>
            <person name="Sidhu C."/>
            <person name="Pinnaka A.K."/>
        </authorList>
    </citation>
    <scope>NUCLEOTIDE SEQUENCE [LARGE SCALE GENOMIC DNA]</scope>
    <source>
        <strain evidence="7">AK93</strain>
    </source>
</reference>
<evidence type="ECO:0000256" key="5">
    <source>
        <dbReference type="ARBA" id="ARBA00033787"/>
    </source>
</evidence>
<keyword evidence="7" id="KW-1185">Reference proteome</keyword>
<name>A0A3E0WJG9_9GAMM</name>
<dbReference type="InterPro" id="IPR054581">
    <property type="entry name" value="EncFtn-like"/>
</dbReference>
<dbReference type="CDD" id="cd00657">
    <property type="entry name" value="Ferritin_like"/>
    <property type="match status" value="1"/>
</dbReference>
<dbReference type="GO" id="GO:0046872">
    <property type="term" value="F:metal ion binding"/>
    <property type="evidence" value="ECO:0007669"/>
    <property type="project" value="UniProtKB-KW"/>
</dbReference>
<gene>
    <name evidence="6" type="ORF">CAL65_18335</name>
</gene>
<dbReference type="Pfam" id="PF22277">
    <property type="entry name" value="EncFtn-like"/>
    <property type="match status" value="1"/>
</dbReference>
<dbReference type="GO" id="GO:0006879">
    <property type="term" value="P:intracellular iron ion homeostasis"/>
    <property type="evidence" value="ECO:0007669"/>
    <property type="project" value="UniProtKB-KW"/>
</dbReference>
<accession>A0A3E0WJG9</accession>
<keyword evidence="2" id="KW-0479">Metal-binding</keyword>
<dbReference type="OrthoDB" id="9796238at2"/>
<keyword evidence="1" id="KW-0409">Iron storage</keyword>
<dbReference type="EMBL" id="NFZW01000023">
    <property type="protein sequence ID" value="RFA33122.1"/>
    <property type="molecule type" value="Genomic_DNA"/>
</dbReference>
<dbReference type="InterPro" id="IPR030907">
    <property type="entry name" value="Ferrit_encaps"/>
</dbReference>
<dbReference type="SUPFAM" id="SSF47240">
    <property type="entry name" value="Ferritin-like"/>
    <property type="match status" value="1"/>
</dbReference>
<dbReference type="Proteomes" id="UP000256763">
    <property type="component" value="Unassembled WGS sequence"/>
</dbReference>
<dbReference type="AlphaFoldDB" id="A0A3E0WJG9"/>
<comment type="subcellular location">
    <subcellularLocation>
        <location evidence="4">Encapsulin nanocompartment</location>
    </subcellularLocation>
</comment>
<protein>
    <submittedName>
        <fullName evidence="6">Ferritin</fullName>
    </submittedName>
</protein>
<evidence type="ECO:0000313" key="7">
    <source>
        <dbReference type="Proteomes" id="UP000256763"/>
    </source>
</evidence>
<dbReference type="Gene3D" id="6.10.140.1960">
    <property type="match status" value="1"/>
</dbReference>
<dbReference type="GO" id="GO:0004322">
    <property type="term" value="F:ferroxidase activity"/>
    <property type="evidence" value="ECO:0007669"/>
    <property type="project" value="InterPro"/>
</dbReference>
<proteinExistence type="predicted"/>
<dbReference type="GO" id="GO:0140737">
    <property type="term" value="C:encapsulin nanocompartment"/>
    <property type="evidence" value="ECO:0007669"/>
    <property type="project" value="UniProtKB-SubCell"/>
</dbReference>
<dbReference type="NCBIfam" id="TIGR04535">
    <property type="entry name" value="ferrit_encaps"/>
    <property type="match status" value="1"/>
</dbReference>
<comment type="caution">
    <text evidence="6">The sequence shown here is derived from an EMBL/GenBank/DDBJ whole genome shotgun (WGS) entry which is preliminary data.</text>
</comment>
<evidence type="ECO:0000256" key="2">
    <source>
        <dbReference type="ARBA" id="ARBA00022723"/>
    </source>
</evidence>
<evidence type="ECO:0000256" key="4">
    <source>
        <dbReference type="ARBA" id="ARBA00033738"/>
    </source>
</evidence>